<reference evidence="2" key="1">
    <citation type="submission" date="2021-12" db="EMBL/GenBank/DDBJ databases">
        <authorList>
            <person name="King R."/>
        </authorList>
    </citation>
    <scope>NUCLEOTIDE SEQUENCE</scope>
</reference>
<dbReference type="Pfam" id="PF02958">
    <property type="entry name" value="EcKL"/>
    <property type="match status" value="1"/>
</dbReference>
<dbReference type="InterPro" id="IPR015897">
    <property type="entry name" value="CHK_kinase-like"/>
</dbReference>
<dbReference type="SUPFAM" id="SSF56112">
    <property type="entry name" value="Protein kinase-like (PK-like)"/>
    <property type="match status" value="1"/>
</dbReference>
<dbReference type="InterPro" id="IPR004119">
    <property type="entry name" value="EcKL"/>
</dbReference>
<organism evidence="2 3">
    <name type="scientific">Bemisia tabaci</name>
    <name type="common">Sweetpotato whitefly</name>
    <name type="synonym">Aleurodes tabaci</name>
    <dbReference type="NCBI Taxonomy" id="7038"/>
    <lineage>
        <taxon>Eukaryota</taxon>
        <taxon>Metazoa</taxon>
        <taxon>Ecdysozoa</taxon>
        <taxon>Arthropoda</taxon>
        <taxon>Hexapoda</taxon>
        <taxon>Insecta</taxon>
        <taxon>Pterygota</taxon>
        <taxon>Neoptera</taxon>
        <taxon>Paraneoptera</taxon>
        <taxon>Hemiptera</taxon>
        <taxon>Sternorrhyncha</taxon>
        <taxon>Aleyrodoidea</taxon>
        <taxon>Aleyrodidae</taxon>
        <taxon>Aleyrodinae</taxon>
        <taxon>Bemisia</taxon>
    </lineage>
</organism>
<name>A0A9P0F761_BEMTA</name>
<evidence type="ECO:0000313" key="2">
    <source>
        <dbReference type="EMBL" id="CAH0395228.1"/>
    </source>
</evidence>
<dbReference type="SMART" id="SM00587">
    <property type="entry name" value="CHK"/>
    <property type="match status" value="1"/>
</dbReference>
<evidence type="ECO:0000259" key="1">
    <source>
        <dbReference type="SMART" id="SM00587"/>
    </source>
</evidence>
<dbReference type="InterPro" id="IPR011009">
    <property type="entry name" value="Kinase-like_dom_sf"/>
</dbReference>
<dbReference type="Gene3D" id="3.90.1200.10">
    <property type="match status" value="1"/>
</dbReference>
<sequence length="436" mass="50187">MTEEKMSVLESIKSTLLPALVKQGKFGADQVKFVDFLRDDKMSASSSYQSTIFFGDIVTNSKNGDSCARSIVIKTLPEHIFNNQPSGSLEWDYFLQFQNELLFYTEVIPLLTECDSDGVIAKLFPKFFHASIKRNGSSTDNILILENVQKLGFKLHDSKALIDYDHIKLTLEWLGKFHALSLVCKKRFPGRFRDVCAKISEAAWTEERIVRNPDAFYVENCKRGIRPLREDPAYRDKLGEITDAIQKADLMMAKLVAPVEPLAVICLGDFCRNNIFYRCDAEGKPSDTMFFDFGTFRYASPVVDMSFFLFMNSSPEIRSLHWDEMLRTYHSALVSNPDIDIREAPTLGDVILDFRRRGLYGYVHAAFFLPYMLRRENEDEDFDWYSQSGEDLIERSVSIGGERATGYVVDIVKHMIDKKFDFKFVENIETKFEKKL</sequence>
<dbReference type="PANTHER" id="PTHR11012:SF8">
    <property type="entry name" value="JUVENILE HORMONE-INDUCIBLE PROTEIN 26"/>
    <property type="match status" value="1"/>
</dbReference>
<feature type="domain" description="CHK kinase-like" evidence="1">
    <location>
        <begin position="143"/>
        <end position="339"/>
    </location>
</feature>
<dbReference type="Proteomes" id="UP001152759">
    <property type="component" value="Chromosome 9"/>
</dbReference>
<evidence type="ECO:0000313" key="3">
    <source>
        <dbReference type="Proteomes" id="UP001152759"/>
    </source>
</evidence>
<dbReference type="KEGG" id="btab:109043032"/>
<dbReference type="PANTHER" id="PTHR11012">
    <property type="entry name" value="PROTEIN KINASE-LIKE DOMAIN-CONTAINING"/>
    <property type="match status" value="1"/>
</dbReference>
<protein>
    <recommendedName>
        <fullName evidence="1">CHK kinase-like domain-containing protein</fullName>
    </recommendedName>
</protein>
<accession>A0A9P0F761</accession>
<dbReference type="EMBL" id="OU963870">
    <property type="protein sequence ID" value="CAH0395228.1"/>
    <property type="molecule type" value="Genomic_DNA"/>
</dbReference>
<gene>
    <name evidence="2" type="ORF">BEMITA_LOCUS13440</name>
</gene>
<proteinExistence type="predicted"/>
<dbReference type="AlphaFoldDB" id="A0A9P0F761"/>
<keyword evidence="3" id="KW-1185">Reference proteome</keyword>